<keyword evidence="4" id="KW-1185">Reference proteome</keyword>
<proteinExistence type="predicted"/>
<sequence>MRHVCEFKPSWKKYLRLACSVALHFYQTAPVLFLAKAPVTNNDVKRTDKRPNLYLKTGQIGHVLSCPVLFSDHLPHVKLSSSALFFLDISYRDLKSTIPQYLTVTCLALSLLLFRYSFFMLPFFTDMTNAFPQQCVLISHEVEMDEMGNVQYQILTLKVDDPTKSSVSLVIPTQPTPNVSFTHAMSNSLHHVPNPSIVGPSQIQTKPPTVHPASSPTPVILSVNNQKSPANSHTASPFVSPINHNTSRPPTSGPNLQSKLLSEQLSRKVPKCTSTSPVQEAIKYFSVKELRKNRECVSLPNDQADGKRGEAFLNTLFHDQGPEKDLIDQTFIDQT</sequence>
<dbReference type="Proteomes" id="UP001281761">
    <property type="component" value="Unassembled WGS sequence"/>
</dbReference>
<organism evidence="3 4">
    <name type="scientific">Blattamonas nauphoetae</name>
    <dbReference type="NCBI Taxonomy" id="2049346"/>
    <lineage>
        <taxon>Eukaryota</taxon>
        <taxon>Metamonada</taxon>
        <taxon>Preaxostyla</taxon>
        <taxon>Oxymonadida</taxon>
        <taxon>Blattamonas</taxon>
    </lineage>
</organism>
<keyword evidence="2" id="KW-1133">Transmembrane helix</keyword>
<comment type="caution">
    <text evidence="3">The sequence shown here is derived from an EMBL/GenBank/DDBJ whole genome shotgun (WGS) entry which is preliminary data.</text>
</comment>
<feature type="region of interest" description="Disordered" evidence="1">
    <location>
        <begin position="224"/>
        <end position="257"/>
    </location>
</feature>
<gene>
    <name evidence="3" type="ORF">BLNAU_17132</name>
</gene>
<dbReference type="EMBL" id="JARBJD010000188">
    <property type="protein sequence ID" value="KAK2947905.1"/>
    <property type="molecule type" value="Genomic_DNA"/>
</dbReference>
<reference evidence="3 4" key="1">
    <citation type="journal article" date="2022" name="bioRxiv">
        <title>Genomics of Preaxostyla Flagellates Illuminates Evolutionary Transitions and the Path Towards Mitochondrial Loss.</title>
        <authorList>
            <person name="Novak L.V.F."/>
            <person name="Treitli S.C."/>
            <person name="Pyrih J."/>
            <person name="Halakuc P."/>
            <person name="Pipaliya S.V."/>
            <person name="Vacek V."/>
            <person name="Brzon O."/>
            <person name="Soukal P."/>
            <person name="Eme L."/>
            <person name="Dacks J.B."/>
            <person name="Karnkowska A."/>
            <person name="Elias M."/>
            <person name="Hampl V."/>
        </authorList>
    </citation>
    <scope>NUCLEOTIDE SEQUENCE [LARGE SCALE GENOMIC DNA]</scope>
    <source>
        <strain evidence="3">NAU3</strain>
        <tissue evidence="3">Gut</tissue>
    </source>
</reference>
<evidence type="ECO:0000313" key="4">
    <source>
        <dbReference type="Proteomes" id="UP001281761"/>
    </source>
</evidence>
<keyword evidence="2" id="KW-0812">Transmembrane</keyword>
<feature type="transmembrane region" description="Helical" evidence="2">
    <location>
        <begin position="101"/>
        <end position="124"/>
    </location>
</feature>
<accession>A0ABQ9XCH1</accession>
<name>A0ABQ9XCH1_9EUKA</name>
<keyword evidence="2" id="KW-0472">Membrane</keyword>
<evidence type="ECO:0000256" key="2">
    <source>
        <dbReference type="SAM" id="Phobius"/>
    </source>
</evidence>
<evidence type="ECO:0000256" key="1">
    <source>
        <dbReference type="SAM" id="MobiDB-lite"/>
    </source>
</evidence>
<evidence type="ECO:0000313" key="3">
    <source>
        <dbReference type="EMBL" id="KAK2947905.1"/>
    </source>
</evidence>
<protein>
    <submittedName>
        <fullName evidence="3">Uncharacterized protein</fullName>
    </submittedName>
</protein>